<organism evidence="2 3">
    <name type="scientific">Streptomyces aureoversilis</name>
    <dbReference type="NCBI Taxonomy" id="67277"/>
    <lineage>
        <taxon>Bacteria</taxon>
        <taxon>Bacillati</taxon>
        <taxon>Actinomycetota</taxon>
        <taxon>Actinomycetes</taxon>
        <taxon>Kitasatosporales</taxon>
        <taxon>Streptomycetaceae</taxon>
        <taxon>Streptomyces</taxon>
    </lineage>
</organism>
<dbReference type="RefSeq" id="WP_382039615.1">
    <property type="nucleotide sequence ID" value="NZ_JBHSKJ010000005.1"/>
</dbReference>
<accession>A0ABV9ZXP0</accession>
<evidence type="ECO:0000313" key="2">
    <source>
        <dbReference type="EMBL" id="MFC5145176.1"/>
    </source>
</evidence>
<keyword evidence="3" id="KW-1185">Reference proteome</keyword>
<gene>
    <name evidence="2" type="ORF">ACFPP6_10905</name>
</gene>
<comment type="caution">
    <text evidence="2">The sequence shown here is derived from an EMBL/GenBank/DDBJ whole genome shotgun (WGS) entry which is preliminary data.</text>
</comment>
<name>A0ABV9ZXP0_9ACTN</name>
<reference evidence="3" key="1">
    <citation type="journal article" date="2019" name="Int. J. Syst. Evol. Microbiol.">
        <title>The Global Catalogue of Microorganisms (GCM) 10K type strain sequencing project: providing services to taxonomists for standard genome sequencing and annotation.</title>
        <authorList>
            <consortium name="The Broad Institute Genomics Platform"/>
            <consortium name="The Broad Institute Genome Sequencing Center for Infectious Disease"/>
            <person name="Wu L."/>
            <person name="Ma J."/>
        </authorList>
    </citation>
    <scope>NUCLEOTIDE SEQUENCE [LARGE SCALE GENOMIC DNA]</scope>
    <source>
        <strain evidence="3">CGMCC 4.1641</strain>
    </source>
</reference>
<sequence length="73" mass="7446">MADRAGTTGTGTMRSDLIDLSGADLDELREVGGLPEALDALRSRLADGSSPLCQGEMTAPCGSAPWARGGSRP</sequence>
<evidence type="ECO:0000256" key="1">
    <source>
        <dbReference type="SAM" id="MobiDB-lite"/>
    </source>
</evidence>
<dbReference type="EMBL" id="JBHSKJ010000005">
    <property type="protein sequence ID" value="MFC5145176.1"/>
    <property type="molecule type" value="Genomic_DNA"/>
</dbReference>
<feature type="region of interest" description="Disordered" evidence="1">
    <location>
        <begin position="47"/>
        <end position="73"/>
    </location>
</feature>
<evidence type="ECO:0008006" key="4">
    <source>
        <dbReference type="Google" id="ProtNLM"/>
    </source>
</evidence>
<proteinExistence type="predicted"/>
<protein>
    <recommendedName>
        <fullName evidence="4">FXSXX-COOH protein</fullName>
    </recommendedName>
</protein>
<evidence type="ECO:0000313" key="3">
    <source>
        <dbReference type="Proteomes" id="UP001596222"/>
    </source>
</evidence>
<dbReference type="Proteomes" id="UP001596222">
    <property type="component" value="Unassembled WGS sequence"/>
</dbReference>